<evidence type="ECO:0000313" key="2">
    <source>
        <dbReference type="Proteomes" id="UP000183832"/>
    </source>
</evidence>
<keyword evidence="2" id="KW-1185">Reference proteome</keyword>
<evidence type="ECO:0000313" key="1">
    <source>
        <dbReference type="EMBL" id="CRK89829.1"/>
    </source>
</evidence>
<name>A0A1J1HP49_9DIPT</name>
<protein>
    <submittedName>
        <fullName evidence="1">CLUMA_CG003562, isoform A</fullName>
    </submittedName>
</protein>
<organism evidence="1 2">
    <name type="scientific">Clunio marinus</name>
    <dbReference type="NCBI Taxonomy" id="568069"/>
    <lineage>
        <taxon>Eukaryota</taxon>
        <taxon>Metazoa</taxon>
        <taxon>Ecdysozoa</taxon>
        <taxon>Arthropoda</taxon>
        <taxon>Hexapoda</taxon>
        <taxon>Insecta</taxon>
        <taxon>Pterygota</taxon>
        <taxon>Neoptera</taxon>
        <taxon>Endopterygota</taxon>
        <taxon>Diptera</taxon>
        <taxon>Nematocera</taxon>
        <taxon>Chironomoidea</taxon>
        <taxon>Chironomidae</taxon>
        <taxon>Clunio</taxon>
    </lineage>
</organism>
<dbReference type="AlphaFoldDB" id="A0A1J1HP49"/>
<accession>A0A1J1HP49</accession>
<reference evidence="1 2" key="1">
    <citation type="submission" date="2015-04" db="EMBL/GenBank/DDBJ databases">
        <authorList>
            <person name="Syromyatnikov M.Y."/>
            <person name="Popov V.N."/>
        </authorList>
    </citation>
    <scope>NUCLEOTIDE SEQUENCE [LARGE SCALE GENOMIC DNA]</scope>
</reference>
<proteinExistence type="predicted"/>
<dbReference type="EMBL" id="CVRI01000014">
    <property type="protein sequence ID" value="CRK89829.1"/>
    <property type="molecule type" value="Genomic_DNA"/>
</dbReference>
<gene>
    <name evidence="1" type="ORF">CLUMA_CG003562</name>
</gene>
<sequence length="105" mass="12139">MFKTQLNVGIMAPNKFLDYEASSTQLGSLPLLAEKNELDWRGEEEEEIESSGVKQSRNVHQNVITCKVLPRKVFEEQINHKSRKKKMEHSAEMQFAFCKKTHNST</sequence>
<dbReference type="Proteomes" id="UP000183832">
    <property type="component" value="Unassembled WGS sequence"/>
</dbReference>